<evidence type="ECO:0000256" key="3">
    <source>
        <dbReference type="ARBA" id="ARBA00022729"/>
    </source>
</evidence>
<evidence type="ECO:0000256" key="1">
    <source>
        <dbReference type="ARBA" id="ARBA00004418"/>
    </source>
</evidence>
<comment type="caution">
    <text evidence="5">The sequence shown here is derived from an EMBL/GenBank/DDBJ whole genome shotgun (WGS) entry which is preliminary data.</text>
</comment>
<evidence type="ECO:0000313" key="5">
    <source>
        <dbReference type="EMBL" id="PVW15610.1"/>
    </source>
</evidence>
<accession>A0A2U0I3P6</accession>
<proteinExistence type="inferred from homology"/>
<keyword evidence="3" id="KW-0732">Signal</keyword>
<reference evidence="5 6" key="1">
    <citation type="submission" date="2018-04" db="EMBL/GenBank/DDBJ databases">
        <title>Marixanthomonas spongiae HN-E44 sp. nov., isolated from a marine sponge.</title>
        <authorList>
            <person name="Luo L."/>
            <person name="Zhuang L."/>
        </authorList>
    </citation>
    <scope>NUCLEOTIDE SEQUENCE [LARGE SCALE GENOMIC DNA]</scope>
    <source>
        <strain evidence="5 6">HN-E44</strain>
    </source>
</reference>
<dbReference type="PANTHER" id="PTHR30024">
    <property type="entry name" value="ALIPHATIC SULFONATES-BINDING PROTEIN-RELATED"/>
    <property type="match status" value="1"/>
</dbReference>
<gene>
    <name evidence="5" type="ORF">DDV96_04900</name>
</gene>
<sequence length="285" mass="33026">MKKMIIGGVPEHFNLPWYLTLRDKKYDTHNINLRWIDYHGGTGEMCQALRDGSIDMAVILTEGIVRDIINGNDSKIVQVFVKSPLLWGIHVAENSDYETVLDLKGTEAAISRYGSGSHLMAYVNAENQGWDYEDDLNFKEIKNLEGALKNLPQGNGDYFMWEKFTTKPYVDNGPLRLVGECPTPWPCFVIAVRNEVLEQDEETIKKVLDVINENTRNFKNIPAIDKMISKRYDQKLEDVQQWLKLTEWSQRNLTKPELKRVQEKLLELKLIDRIIPSENILWNPM</sequence>
<dbReference type="AlphaFoldDB" id="A0A2U0I3P6"/>
<dbReference type="SUPFAM" id="SSF53850">
    <property type="entry name" value="Periplasmic binding protein-like II"/>
    <property type="match status" value="1"/>
</dbReference>
<dbReference type="InterPro" id="IPR054364">
    <property type="entry name" value="Ca3427-like_PBP2"/>
</dbReference>
<dbReference type="EMBL" id="QEHR01000003">
    <property type="protein sequence ID" value="PVW15610.1"/>
    <property type="molecule type" value="Genomic_DNA"/>
</dbReference>
<dbReference type="Gene3D" id="3.40.190.10">
    <property type="entry name" value="Periplasmic binding protein-like II"/>
    <property type="match status" value="2"/>
</dbReference>
<comment type="subcellular location">
    <subcellularLocation>
        <location evidence="1">Periplasm</location>
    </subcellularLocation>
</comment>
<name>A0A2U0I3P6_9FLAO</name>
<comment type="similarity">
    <text evidence="2">Belongs to the bacterial solute-binding protein SsuA/TauA family.</text>
</comment>
<feature type="domain" description="Ca3427-like PBP 2" evidence="4">
    <location>
        <begin position="87"/>
        <end position="180"/>
    </location>
</feature>
<protein>
    <submittedName>
        <fullName evidence="5">ABC transporter substrate-binding protein</fullName>
    </submittedName>
</protein>
<organism evidence="5 6">
    <name type="scientific">Marixanthomonas spongiae</name>
    <dbReference type="NCBI Taxonomy" id="2174845"/>
    <lineage>
        <taxon>Bacteria</taxon>
        <taxon>Pseudomonadati</taxon>
        <taxon>Bacteroidota</taxon>
        <taxon>Flavobacteriia</taxon>
        <taxon>Flavobacteriales</taxon>
        <taxon>Flavobacteriaceae</taxon>
        <taxon>Marixanthomonas</taxon>
    </lineage>
</organism>
<dbReference type="RefSeq" id="WP_116693634.1">
    <property type="nucleotide sequence ID" value="NZ_QEHR01000003.1"/>
</dbReference>
<keyword evidence="6" id="KW-1185">Reference proteome</keyword>
<dbReference type="Proteomes" id="UP000245962">
    <property type="component" value="Unassembled WGS sequence"/>
</dbReference>
<evidence type="ECO:0000259" key="4">
    <source>
        <dbReference type="Pfam" id="PF22384"/>
    </source>
</evidence>
<dbReference type="GO" id="GO:0042597">
    <property type="term" value="C:periplasmic space"/>
    <property type="evidence" value="ECO:0007669"/>
    <property type="project" value="UniProtKB-SubCell"/>
</dbReference>
<dbReference type="OrthoDB" id="6191474at2"/>
<evidence type="ECO:0000256" key="2">
    <source>
        <dbReference type="ARBA" id="ARBA00010742"/>
    </source>
</evidence>
<dbReference type="Pfam" id="PF22384">
    <property type="entry name" value="PBP2_Ca3427_like"/>
    <property type="match status" value="1"/>
</dbReference>
<dbReference type="CDD" id="cd13637">
    <property type="entry name" value="PBP2_Ca3427_like"/>
    <property type="match status" value="1"/>
</dbReference>
<evidence type="ECO:0000313" key="6">
    <source>
        <dbReference type="Proteomes" id="UP000245962"/>
    </source>
</evidence>
<dbReference type="PANTHER" id="PTHR30024:SF47">
    <property type="entry name" value="TAURINE-BINDING PERIPLASMIC PROTEIN"/>
    <property type="match status" value="1"/>
</dbReference>